<proteinExistence type="predicted"/>
<sequence length="429" mass="46918">MKAWSLRTRLARTLGFDIPRLNARLTSAGQESARMAARIEALELENARLRAAPAPVSAPLSPAVPTATRLRDLLSALLDTYESTRGISCDAYCDTPQWHAMAEAQYLEAVVIAHQAGLLSDAQARLRAKASVARLQSGALHRETGVSAQWGLGFRWQDFPSDEPFLVTTALVTRALAAADGLIPCAGLVQEGFRGLARLPRREVVINDKAVALPVYAPALPEVVENTIALWAQVVLDNPELSESGSATLREAEQALEWLNGSFMPGLGWTYSKTRPVFDLMHQVYILEGLLCCRSINDPEQLAIETFASFRSGVGYIDSMTLSDRAKAIESVGRSGKNYIVFRGDRVLTARADPARVWSLGGMLGSFGLFAVEGKQPDYWLSQIRRFPVQMLPEHFGADFRQEMHLARGAALALKALRRKASDTGLSVE</sequence>
<comment type="caution">
    <text evidence="1">The sequence shown here is derived from an EMBL/GenBank/DDBJ whole genome shotgun (WGS) entry which is preliminary data.</text>
</comment>
<protein>
    <submittedName>
        <fullName evidence="1">Uncharacterized protein</fullName>
    </submittedName>
</protein>
<reference evidence="1 2" key="1">
    <citation type="submission" date="2019-06" db="EMBL/GenBank/DDBJ databases">
        <title>Genomic Encyclopedia of Archaeal and Bacterial Type Strains, Phase II (KMG-II): from individual species to whole genera.</title>
        <authorList>
            <person name="Goeker M."/>
        </authorList>
    </citation>
    <scope>NUCLEOTIDE SEQUENCE [LARGE SCALE GENOMIC DNA]</scope>
    <source>
        <strain evidence="1 2">DSM 18423</strain>
    </source>
</reference>
<dbReference type="RefSeq" id="WP_142084785.1">
    <property type="nucleotide sequence ID" value="NZ_VFPT01000002.1"/>
</dbReference>
<dbReference type="Proteomes" id="UP000320582">
    <property type="component" value="Unassembled WGS sequence"/>
</dbReference>
<dbReference type="OrthoDB" id="9429448at2"/>
<keyword evidence="2" id="KW-1185">Reference proteome</keyword>
<evidence type="ECO:0000313" key="2">
    <source>
        <dbReference type="Proteomes" id="UP000320582"/>
    </source>
</evidence>
<dbReference type="EMBL" id="VFPT01000002">
    <property type="protein sequence ID" value="TQM90345.1"/>
    <property type="molecule type" value="Genomic_DNA"/>
</dbReference>
<gene>
    <name evidence="1" type="ORF">BD293_3722</name>
</gene>
<dbReference type="AlphaFoldDB" id="A0A543K5K0"/>
<evidence type="ECO:0000313" key="1">
    <source>
        <dbReference type="EMBL" id="TQM90345.1"/>
    </source>
</evidence>
<name>A0A543K5K0_9RHOB</name>
<organism evidence="1 2">
    <name type="scientific">Roseinatronobacter monicus</name>
    <dbReference type="NCBI Taxonomy" id="393481"/>
    <lineage>
        <taxon>Bacteria</taxon>
        <taxon>Pseudomonadati</taxon>
        <taxon>Pseudomonadota</taxon>
        <taxon>Alphaproteobacteria</taxon>
        <taxon>Rhodobacterales</taxon>
        <taxon>Paracoccaceae</taxon>
        <taxon>Roseinatronobacter</taxon>
    </lineage>
</organism>
<accession>A0A543K5K0</accession>